<evidence type="ECO:0000313" key="5">
    <source>
        <dbReference type="Proteomes" id="UP001321473"/>
    </source>
</evidence>
<keyword evidence="2" id="KW-0808">Transferase</keyword>
<dbReference type="InterPro" id="IPR027417">
    <property type="entry name" value="P-loop_NTPase"/>
</dbReference>
<keyword evidence="5" id="KW-1185">Reference proteome</keyword>
<reference evidence="4 5" key="1">
    <citation type="journal article" date="2023" name="Arcadia Sci">
        <title>De novo assembly of a long-read Amblyomma americanum tick genome.</title>
        <authorList>
            <person name="Chou S."/>
            <person name="Poskanzer K.E."/>
            <person name="Rollins M."/>
            <person name="Thuy-Boun P.S."/>
        </authorList>
    </citation>
    <scope>NUCLEOTIDE SEQUENCE [LARGE SCALE GENOMIC DNA]</scope>
    <source>
        <strain evidence="4">F_SG_1</strain>
        <tissue evidence="4">Salivary glands</tissue>
    </source>
</reference>
<dbReference type="EMBL" id="JARKHS020035599">
    <property type="protein sequence ID" value="KAK8757078.1"/>
    <property type="molecule type" value="Genomic_DNA"/>
</dbReference>
<comment type="similarity">
    <text evidence="1">Belongs to the sulfotransferase 1 family.</text>
</comment>
<dbReference type="Proteomes" id="UP001321473">
    <property type="component" value="Unassembled WGS sequence"/>
</dbReference>
<proteinExistence type="inferred from homology"/>
<evidence type="ECO:0000256" key="1">
    <source>
        <dbReference type="ARBA" id="ARBA00005771"/>
    </source>
</evidence>
<gene>
    <name evidence="4" type="ORF">V5799_000218</name>
</gene>
<comment type="caution">
    <text evidence="4">The sequence shown here is derived from an EMBL/GenBank/DDBJ whole genome shotgun (WGS) entry which is preliminary data.</text>
</comment>
<dbReference type="Pfam" id="PF00685">
    <property type="entry name" value="Sulfotransfer_1"/>
    <property type="match status" value="1"/>
</dbReference>
<evidence type="ECO:0000313" key="4">
    <source>
        <dbReference type="EMBL" id="KAK8757078.1"/>
    </source>
</evidence>
<dbReference type="SUPFAM" id="SSF52540">
    <property type="entry name" value="P-loop containing nucleoside triphosphate hydrolases"/>
    <property type="match status" value="1"/>
</dbReference>
<accession>A0AAQ4D3N8</accession>
<sequence>MVGERNEAQRFGGFASRNGRRKSFSRVSCIESGGGVNYSVQEMAAEVFRTLDGVFLGKHFPDDAVRSTLAYKPRPDDLFTVSYPKCGTTWMQHIVYNILMNGEESSDPLDLVLRLPFLEMQGGEAAEYAPRPAAFKTHLSFHKNPYSPDAKYIYITRNPYDCCVSFYYHTRNLPPYKFADGTFDQFFELFLQGRVDFGDYFENVLSWYEHRNDPNVLFLTYEDLKRDTARGILKIAAFIGEDQEKKLKANPELMKRILENTSVQHMKKKVMVSPPPVKLEDLSESELLKRLRPELLKGVRNVIDVTREPMTGEFVRKGQVGDWRNHFSPEQIRRLKERIAEATAGSDLMSLWKDVDIP</sequence>
<dbReference type="GO" id="GO:0008146">
    <property type="term" value="F:sulfotransferase activity"/>
    <property type="evidence" value="ECO:0007669"/>
    <property type="project" value="InterPro"/>
</dbReference>
<evidence type="ECO:0000259" key="3">
    <source>
        <dbReference type="Pfam" id="PF00685"/>
    </source>
</evidence>
<feature type="domain" description="Sulfotransferase" evidence="3">
    <location>
        <begin position="75"/>
        <end position="346"/>
    </location>
</feature>
<organism evidence="4 5">
    <name type="scientific">Amblyomma americanum</name>
    <name type="common">Lone star tick</name>
    <dbReference type="NCBI Taxonomy" id="6943"/>
    <lineage>
        <taxon>Eukaryota</taxon>
        <taxon>Metazoa</taxon>
        <taxon>Ecdysozoa</taxon>
        <taxon>Arthropoda</taxon>
        <taxon>Chelicerata</taxon>
        <taxon>Arachnida</taxon>
        <taxon>Acari</taxon>
        <taxon>Parasitiformes</taxon>
        <taxon>Ixodida</taxon>
        <taxon>Ixodoidea</taxon>
        <taxon>Ixodidae</taxon>
        <taxon>Amblyomminae</taxon>
        <taxon>Amblyomma</taxon>
    </lineage>
</organism>
<protein>
    <recommendedName>
        <fullName evidence="3">Sulfotransferase domain-containing protein</fullName>
    </recommendedName>
</protein>
<name>A0AAQ4D3N8_AMBAM</name>
<dbReference type="AlphaFoldDB" id="A0AAQ4D3N8"/>
<evidence type="ECO:0000256" key="2">
    <source>
        <dbReference type="ARBA" id="ARBA00022679"/>
    </source>
</evidence>
<dbReference type="PANTHER" id="PTHR11783">
    <property type="entry name" value="SULFOTRANSFERASE SULT"/>
    <property type="match status" value="1"/>
</dbReference>
<dbReference type="InterPro" id="IPR000863">
    <property type="entry name" value="Sulfotransferase_dom"/>
</dbReference>
<dbReference type="Gene3D" id="3.40.50.300">
    <property type="entry name" value="P-loop containing nucleotide triphosphate hydrolases"/>
    <property type="match status" value="1"/>
</dbReference>